<keyword evidence="2" id="KW-1185">Reference proteome</keyword>
<proteinExistence type="predicted"/>
<organism evidence="1 2">
    <name type="scientific">Triticum urartu</name>
    <name type="common">Red wild einkorn</name>
    <name type="synonym">Crithodium urartu</name>
    <dbReference type="NCBI Taxonomy" id="4572"/>
    <lineage>
        <taxon>Eukaryota</taxon>
        <taxon>Viridiplantae</taxon>
        <taxon>Streptophyta</taxon>
        <taxon>Embryophyta</taxon>
        <taxon>Tracheophyta</taxon>
        <taxon>Spermatophyta</taxon>
        <taxon>Magnoliopsida</taxon>
        <taxon>Liliopsida</taxon>
        <taxon>Poales</taxon>
        <taxon>Poaceae</taxon>
        <taxon>BOP clade</taxon>
        <taxon>Pooideae</taxon>
        <taxon>Triticodae</taxon>
        <taxon>Triticeae</taxon>
        <taxon>Triticinae</taxon>
        <taxon>Triticum</taxon>
    </lineage>
</organism>
<name>A0A8R7V0L2_TRIUA</name>
<dbReference type="EnsemblPlants" id="TuG1812G0600003736.01.T01">
    <property type="protein sequence ID" value="TuG1812G0600003736.01.T01.cds242536"/>
    <property type="gene ID" value="TuG1812G0600003736.01"/>
</dbReference>
<reference evidence="2" key="1">
    <citation type="journal article" date="2013" name="Nature">
        <title>Draft genome of the wheat A-genome progenitor Triticum urartu.</title>
        <authorList>
            <person name="Ling H.Q."/>
            <person name="Zhao S."/>
            <person name="Liu D."/>
            <person name="Wang J."/>
            <person name="Sun H."/>
            <person name="Zhang C."/>
            <person name="Fan H."/>
            <person name="Li D."/>
            <person name="Dong L."/>
            <person name="Tao Y."/>
            <person name="Gao C."/>
            <person name="Wu H."/>
            <person name="Li Y."/>
            <person name="Cui Y."/>
            <person name="Guo X."/>
            <person name="Zheng S."/>
            <person name="Wang B."/>
            <person name="Yu K."/>
            <person name="Liang Q."/>
            <person name="Yang W."/>
            <person name="Lou X."/>
            <person name="Chen J."/>
            <person name="Feng M."/>
            <person name="Jian J."/>
            <person name="Zhang X."/>
            <person name="Luo G."/>
            <person name="Jiang Y."/>
            <person name="Liu J."/>
            <person name="Wang Z."/>
            <person name="Sha Y."/>
            <person name="Zhang B."/>
            <person name="Wu H."/>
            <person name="Tang D."/>
            <person name="Shen Q."/>
            <person name="Xue P."/>
            <person name="Zou S."/>
            <person name="Wang X."/>
            <person name="Liu X."/>
            <person name="Wang F."/>
            <person name="Yang Y."/>
            <person name="An X."/>
            <person name="Dong Z."/>
            <person name="Zhang K."/>
            <person name="Zhang X."/>
            <person name="Luo M.C."/>
            <person name="Dvorak J."/>
            <person name="Tong Y."/>
            <person name="Wang J."/>
            <person name="Yang H."/>
            <person name="Li Z."/>
            <person name="Wang D."/>
            <person name="Zhang A."/>
            <person name="Wang J."/>
        </authorList>
    </citation>
    <scope>NUCLEOTIDE SEQUENCE</scope>
    <source>
        <strain evidence="2">cv. G1812</strain>
    </source>
</reference>
<dbReference type="AlphaFoldDB" id="A0A8R7V0L2"/>
<evidence type="ECO:0000313" key="2">
    <source>
        <dbReference type="Proteomes" id="UP000015106"/>
    </source>
</evidence>
<dbReference type="Gramene" id="TuG1812G0600003736.01.T01">
    <property type="protein sequence ID" value="TuG1812G0600003736.01.T01.cds242536"/>
    <property type="gene ID" value="TuG1812G0600003736.01"/>
</dbReference>
<reference evidence="1" key="2">
    <citation type="submission" date="2018-03" db="EMBL/GenBank/DDBJ databases">
        <title>The Triticum urartu genome reveals the dynamic nature of wheat genome evolution.</title>
        <authorList>
            <person name="Ling H."/>
            <person name="Ma B."/>
            <person name="Shi X."/>
            <person name="Liu H."/>
            <person name="Dong L."/>
            <person name="Sun H."/>
            <person name="Cao Y."/>
            <person name="Gao Q."/>
            <person name="Zheng S."/>
            <person name="Li Y."/>
            <person name="Yu Y."/>
            <person name="Du H."/>
            <person name="Qi M."/>
            <person name="Li Y."/>
            <person name="Yu H."/>
            <person name="Cui Y."/>
            <person name="Wang N."/>
            <person name="Chen C."/>
            <person name="Wu H."/>
            <person name="Zhao Y."/>
            <person name="Zhang J."/>
            <person name="Li Y."/>
            <person name="Zhou W."/>
            <person name="Zhang B."/>
            <person name="Hu W."/>
            <person name="Eijk M."/>
            <person name="Tang J."/>
            <person name="Witsenboer H."/>
            <person name="Zhao S."/>
            <person name="Li Z."/>
            <person name="Zhang A."/>
            <person name="Wang D."/>
            <person name="Liang C."/>
        </authorList>
    </citation>
    <scope>NUCLEOTIDE SEQUENCE [LARGE SCALE GENOMIC DNA]</scope>
    <source>
        <strain evidence="1">cv. G1812</strain>
    </source>
</reference>
<accession>A0A8R7V0L2</accession>
<sequence>MTGKEARAKVGIATRTASGGVVGLLDTAVSDHPPK</sequence>
<protein>
    <submittedName>
        <fullName evidence="1">Uncharacterized protein</fullName>
    </submittedName>
</protein>
<dbReference type="Proteomes" id="UP000015106">
    <property type="component" value="Chromosome 6"/>
</dbReference>
<reference evidence="1" key="3">
    <citation type="submission" date="2022-06" db="UniProtKB">
        <authorList>
            <consortium name="EnsemblPlants"/>
        </authorList>
    </citation>
    <scope>IDENTIFICATION</scope>
</reference>
<evidence type="ECO:0000313" key="1">
    <source>
        <dbReference type="EnsemblPlants" id="TuG1812G0600003736.01.T01.cds242536"/>
    </source>
</evidence>